<comment type="cofactor">
    <cofactor evidence="1">
        <name>Mg(2+)</name>
        <dbReference type="ChEBI" id="CHEBI:18420"/>
    </cofactor>
</comment>
<comment type="catalytic activity">
    <reaction evidence="8 9">
        <text>ATP + (deoxyribonucleotide)n-3'-hydroxyl + 5'-phospho-(deoxyribonucleotide)m = (deoxyribonucleotide)n+m + AMP + diphosphate.</text>
        <dbReference type="EC" id="6.5.1.1"/>
    </reaction>
</comment>
<comment type="subcellular location">
    <subcellularLocation>
        <location evidence="2">Nucleus</location>
    </subcellularLocation>
</comment>
<dbReference type="EC" id="6.5.1.1" evidence="9"/>
<dbReference type="Pfam" id="PF01068">
    <property type="entry name" value="DNA_ligase_A_M"/>
    <property type="match status" value="1"/>
</dbReference>
<dbReference type="GO" id="GO:0070421">
    <property type="term" value="C:DNA ligase III-XRCC1 complex"/>
    <property type="evidence" value="ECO:0007669"/>
    <property type="project" value="TreeGrafter"/>
</dbReference>
<evidence type="ECO:0000259" key="13">
    <source>
        <dbReference type="PROSITE" id="PS50172"/>
    </source>
</evidence>
<dbReference type="GO" id="GO:0003677">
    <property type="term" value="F:DNA binding"/>
    <property type="evidence" value="ECO:0007669"/>
    <property type="project" value="InterPro"/>
</dbReference>
<dbReference type="GO" id="GO:0006302">
    <property type="term" value="P:double-strand break repair"/>
    <property type="evidence" value="ECO:0007669"/>
    <property type="project" value="TreeGrafter"/>
</dbReference>
<feature type="region of interest" description="Disordered" evidence="11">
    <location>
        <begin position="1245"/>
        <end position="1284"/>
    </location>
</feature>
<evidence type="ECO:0000256" key="3">
    <source>
        <dbReference type="ARBA" id="ARBA00007572"/>
    </source>
</evidence>
<evidence type="ECO:0000256" key="6">
    <source>
        <dbReference type="ARBA" id="ARBA00022741"/>
    </source>
</evidence>
<dbReference type="SMART" id="SM00292">
    <property type="entry name" value="BRCT"/>
    <property type="match status" value="2"/>
</dbReference>
<dbReference type="InterPro" id="IPR012308">
    <property type="entry name" value="DNA_ligase_ATP-dep_N"/>
</dbReference>
<evidence type="ECO:0000256" key="4">
    <source>
        <dbReference type="ARBA" id="ARBA00022598"/>
    </source>
</evidence>
<feature type="compositionally biased region" description="Pro residues" evidence="11">
    <location>
        <begin position="1443"/>
        <end position="1454"/>
    </location>
</feature>
<keyword evidence="7 9" id="KW-0067">ATP-binding</keyword>
<reference evidence="15" key="1">
    <citation type="submission" date="2015-09" db="EMBL/GenBank/DDBJ databases">
        <authorList>
            <consortium name="Pathogen Informatics"/>
        </authorList>
    </citation>
    <scope>NUCLEOTIDE SEQUENCE [LARGE SCALE GENOMIC DNA]</scope>
    <source>
        <strain evidence="15">Lake Konstanz</strain>
    </source>
</reference>
<dbReference type="Pfam" id="PF00533">
    <property type="entry name" value="BRCT"/>
    <property type="match status" value="1"/>
</dbReference>
<evidence type="ECO:0000256" key="2">
    <source>
        <dbReference type="ARBA" id="ARBA00004123"/>
    </source>
</evidence>
<dbReference type="GO" id="GO:0006273">
    <property type="term" value="P:lagging strand elongation"/>
    <property type="evidence" value="ECO:0007669"/>
    <property type="project" value="TreeGrafter"/>
</dbReference>
<dbReference type="EMBL" id="CYKH01002092">
    <property type="protein sequence ID" value="CUG92908.1"/>
    <property type="molecule type" value="Genomic_DNA"/>
</dbReference>
<protein>
    <recommendedName>
        <fullName evidence="9">DNA ligase</fullName>
        <ecNumber evidence="9">6.5.1.1</ecNumber>
    </recommendedName>
</protein>
<dbReference type="InterPro" id="IPR012340">
    <property type="entry name" value="NA-bd_OB-fold"/>
</dbReference>
<feature type="domain" description="BRCT" evidence="13">
    <location>
        <begin position="973"/>
        <end position="1063"/>
    </location>
</feature>
<dbReference type="Gene3D" id="3.40.220.10">
    <property type="entry name" value="Leucine Aminopeptidase, subunit E, domain 1"/>
    <property type="match status" value="1"/>
</dbReference>
<dbReference type="InterPro" id="IPR036599">
    <property type="entry name" value="DNA_ligase_N_sf"/>
</dbReference>
<dbReference type="PROSITE" id="PS00697">
    <property type="entry name" value="DNA_LIGASE_A1"/>
    <property type="match status" value="1"/>
</dbReference>
<dbReference type="PANTHER" id="PTHR45674:SF9">
    <property type="entry name" value="DNA LIGASE 3"/>
    <property type="match status" value="1"/>
</dbReference>
<dbReference type="GO" id="GO:0003910">
    <property type="term" value="F:DNA ligase (ATP) activity"/>
    <property type="evidence" value="ECO:0007669"/>
    <property type="project" value="UniProtKB-EC"/>
</dbReference>
<evidence type="ECO:0000259" key="12">
    <source>
        <dbReference type="PROSITE" id="PS50160"/>
    </source>
</evidence>
<evidence type="ECO:0000256" key="9">
    <source>
        <dbReference type="RuleBase" id="RU000617"/>
    </source>
</evidence>
<feature type="domain" description="BRCT" evidence="13">
    <location>
        <begin position="1501"/>
        <end position="1619"/>
    </location>
</feature>
<dbReference type="Gene3D" id="1.10.3260.10">
    <property type="entry name" value="DNA ligase, ATP-dependent, N-terminal domain"/>
    <property type="match status" value="1"/>
</dbReference>
<feature type="compositionally biased region" description="Polar residues" evidence="11">
    <location>
        <begin position="897"/>
        <end position="911"/>
    </location>
</feature>
<feature type="region of interest" description="Disordered" evidence="11">
    <location>
        <begin position="1400"/>
        <end position="1489"/>
    </location>
</feature>
<evidence type="ECO:0000313" key="14">
    <source>
        <dbReference type="EMBL" id="CUG92908.1"/>
    </source>
</evidence>
<feature type="region of interest" description="Disordered" evidence="11">
    <location>
        <begin position="206"/>
        <end position="227"/>
    </location>
</feature>
<dbReference type="GO" id="GO:0006310">
    <property type="term" value="P:DNA recombination"/>
    <property type="evidence" value="ECO:0007669"/>
    <property type="project" value="UniProtKB-KW"/>
</dbReference>
<dbReference type="InterPro" id="IPR000977">
    <property type="entry name" value="DNA_ligase_ATP-dep"/>
</dbReference>
<feature type="compositionally biased region" description="Low complexity" evidence="11">
    <location>
        <begin position="912"/>
        <end position="921"/>
    </location>
</feature>
<feature type="domain" description="BRCT" evidence="13">
    <location>
        <begin position="1105"/>
        <end position="1178"/>
    </location>
</feature>
<dbReference type="PROSITE" id="PS50172">
    <property type="entry name" value="BRCT"/>
    <property type="match status" value="3"/>
</dbReference>
<dbReference type="GO" id="GO:0071897">
    <property type="term" value="P:DNA biosynthetic process"/>
    <property type="evidence" value="ECO:0007669"/>
    <property type="project" value="InterPro"/>
</dbReference>
<dbReference type="InterPro" id="IPR016059">
    <property type="entry name" value="DNA_ligase_ATP-dep_CS"/>
</dbReference>
<keyword evidence="4 9" id="KW-0436">Ligase</keyword>
<accession>A0A0S4JRM8</accession>
<dbReference type="PROSITE" id="PS00333">
    <property type="entry name" value="DNA_LIGASE_A2"/>
    <property type="match status" value="1"/>
</dbReference>
<dbReference type="InterPro" id="IPR036420">
    <property type="entry name" value="BRCT_dom_sf"/>
</dbReference>
<keyword evidence="5" id="KW-0235">DNA replication</keyword>
<feature type="region of interest" description="Disordered" evidence="11">
    <location>
        <begin position="897"/>
        <end position="929"/>
    </location>
</feature>
<keyword evidence="9" id="KW-0233">DNA recombination</keyword>
<dbReference type="Gene3D" id="3.30.470.30">
    <property type="entry name" value="DNA ligase/mRNA capping enzyme"/>
    <property type="match status" value="1"/>
</dbReference>
<dbReference type="Pfam" id="PF04675">
    <property type="entry name" value="DNA_ligase_A_N"/>
    <property type="match status" value="1"/>
</dbReference>
<dbReference type="SUPFAM" id="SSF52113">
    <property type="entry name" value="BRCT domain"/>
    <property type="match status" value="2"/>
</dbReference>
<dbReference type="NCBIfam" id="TIGR00574">
    <property type="entry name" value="dnl1"/>
    <property type="match status" value="1"/>
</dbReference>
<gene>
    <name evidence="14" type="ORF">BSAL_02835</name>
</gene>
<evidence type="ECO:0000256" key="11">
    <source>
        <dbReference type="SAM" id="MobiDB-lite"/>
    </source>
</evidence>
<proteinExistence type="inferred from homology"/>
<dbReference type="Gene3D" id="3.30.1490.70">
    <property type="match status" value="1"/>
</dbReference>
<evidence type="ECO:0000256" key="5">
    <source>
        <dbReference type="ARBA" id="ARBA00022705"/>
    </source>
</evidence>
<keyword evidence="9" id="KW-0234">DNA repair</keyword>
<dbReference type="InterPro" id="IPR012310">
    <property type="entry name" value="DNA_ligase_ATP-dep_cent"/>
</dbReference>
<keyword evidence="9" id="KW-0227">DNA damage</keyword>
<evidence type="ECO:0000256" key="10">
    <source>
        <dbReference type="RuleBase" id="RU004196"/>
    </source>
</evidence>
<dbReference type="CDD" id="cd00027">
    <property type="entry name" value="BRCT"/>
    <property type="match status" value="1"/>
</dbReference>
<dbReference type="Gene3D" id="2.40.50.140">
    <property type="entry name" value="Nucleic acid-binding proteins"/>
    <property type="match status" value="1"/>
</dbReference>
<dbReference type="InterPro" id="IPR012309">
    <property type="entry name" value="DNA_ligase_ATP-dep_C"/>
</dbReference>
<sequence length="1619" mass="173283">MSVVIDSSLRFFGALCDQITSDSKLAVKEEMIAGFVARYRGDLGLLFKFLLPKYNGRLYHLQDKQLIKLFALALNRTEKTLKDDVNTTGCIATTVSKLFVPRLTATIDPSSGWCTLRLEDVEAHLEALSKVTQEDAQLAAIQKFLNVACKRAVFIYLRQIKQDLKLGANIRSILSGLHPSANDIFKQCANIQEVVRRVQAGDIVVAPNNDDEEGSASRARSPSPGGVVKGSVTATITVGMPMSPMLAAPSKGVDHVLTKCPNGAYSETKYDGERIQIHKNGDKFTFFARSLKPMKVDKFEGLEPFLVKALSSASSCILDGEILLMDITTSQPLPFGTLGKHKKAQFTTACTCIVLFDIMYLNGASLLNTPLDERRNLIKTSVNFIPNRVVLSEMRQVTGTLEQRTHILKKHLGHAIAEGLEGLVIKDIKSFYEPAARHWVKLKKDYLDGMADSADLVVLGAYYGSGNKGGLLSTFLMGVCDKSVPVGGKGRWKTVCKVGNGHDDATIVALNATYKTTMQTPVNGKAPIWADVHNSHIPDVFVINPEASDVWEIIGAEFSTTKTHTAATISFRFPRVLKRRDDKDPNTATSLDELVKLVEVSKEKATRIGLASDLPNDDEDVSVVSPVTAAAPPPPRVPLASTVVMSEDAAPSLSRYSRAHEDDDDYRARFAPIPATVVVPIDDEEQLPRAPSYHTAATVTFATPPSALVEYVCSEIAQPLSTPGMPHQNMVILHSTALKGKWSNRGTMGSITKFLGEEPQDAYNEMSPTINMGEVIFCEVSNRMSSGKLYVGTMIGQNSVSRAGEVPQVNKDAFELCIRKGVKFAVKYDASLHIAKLDRVTGVDWASVDALIKSLAKEHNTRIVVYSRDGGALARTKTYATVPPSIEAPAGFTRIATKSPSPSLESPTAVHTPSIVGSTSPPSSPPTPAASIITVPCSAHAIYRGFHSPPSSPPTPAASIITVPLTRTESDLGNSPFFDRCVCAVSPSFGLRDAATIRQKLTMTGGRAVTIDQLSEATHVIATGEYDTGVAAAVGGKRPIVSRGWVDESFVAGKRLSQDSYLIAIAVPAVPSIPTSRHSPPSPAAPQVVASSPPQRGGSMVFLTLQGCKVVLEGFTGKEREELNTKICMMGGTTQERWKTTGSDKSTHLVTFSMTSEAQRAADLGGVVLKRSWVDEALGTGVAPAGARLAAHLWGDSATTVVPHAAPQPGFSAAQSPPSAAAAIVHRAGHQAVVTTSPYVVALPPTLREDSEPTPLKPAPPPSNVRTASPPQSPSTFSPSVSRAQSPPITAAATSFFFFLLAGKSLCLEGFGVTATEQLAALLGPAGFGATVLPRSEVQRAPLIICDTLTAVSRPMCVAGSARLVVTTEWLRRYHQKGTWIEPKSELRFLCGAALGTTNRAVSPPISRRRDRSPSSTDDDDLAPPAKSSRQEKLGQAQQQECPPNPVPSLPPTQIPETLVVDDNRTETASTISDRVGSPSLPSTDVDEEAPKQAAAFVAAELPPLLDGMLAVMMPLNTVERDADVAMSLNEARRYVIAFGGEVATSMAQLHAEWDAWGARRTPSGVTLLVAAAPMAPSRDAIHNAIKILTTAGIPVMGVISKQWVLDSVQQGTRLPTSF</sequence>
<evidence type="ECO:0000256" key="7">
    <source>
        <dbReference type="ARBA" id="ARBA00022840"/>
    </source>
</evidence>
<dbReference type="InterPro" id="IPR001357">
    <property type="entry name" value="BRCT_dom"/>
</dbReference>
<dbReference type="PROSITE" id="PS50160">
    <property type="entry name" value="DNA_LIGASE_A3"/>
    <property type="match status" value="1"/>
</dbReference>
<comment type="similarity">
    <text evidence="3 10">Belongs to the ATP-dependent DNA ligase family.</text>
</comment>
<evidence type="ECO:0000256" key="8">
    <source>
        <dbReference type="ARBA" id="ARBA00034003"/>
    </source>
</evidence>
<evidence type="ECO:0000256" key="1">
    <source>
        <dbReference type="ARBA" id="ARBA00001946"/>
    </source>
</evidence>
<dbReference type="SUPFAM" id="SSF117018">
    <property type="entry name" value="ATP-dependent DNA ligase DNA-binding domain"/>
    <property type="match status" value="1"/>
</dbReference>
<dbReference type="SUPFAM" id="SSF50249">
    <property type="entry name" value="Nucleic acid-binding proteins"/>
    <property type="match status" value="1"/>
</dbReference>
<organism evidence="14 15">
    <name type="scientific">Bodo saltans</name>
    <name type="common">Flagellated protozoan</name>
    <dbReference type="NCBI Taxonomy" id="75058"/>
    <lineage>
        <taxon>Eukaryota</taxon>
        <taxon>Discoba</taxon>
        <taxon>Euglenozoa</taxon>
        <taxon>Kinetoplastea</taxon>
        <taxon>Metakinetoplastina</taxon>
        <taxon>Eubodonida</taxon>
        <taxon>Bodonidae</taxon>
        <taxon>Bodo</taxon>
    </lineage>
</organism>
<evidence type="ECO:0000313" key="15">
    <source>
        <dbReference type="Proteomes" id="UP000051952"/>
    </source>
</evidence>
<keyword evidence="6 9" id="KW-0547">Nucleotide-binding</keyword>
<dbReference type="InterPro" id="IPR043472">
    <property type="entry name" value="Macro_dom-like"/>
</dbReference>
<keyword evidence="15" id="KW-1185">Reference proteome</keyword>
<dbReference type="InterPro" id="IPR050191">
    <property type="entry name" value="ATP-dep_DNA_ligase"/>
</dbReference>
<name>A0A0S4JRM8_BODSA</name>
<dbReference type="Pfam" id="PF04679">
    <property type="entry name" value="DNA_ligase_A_C"/>
    <property type="match status" value="1"/>
</dbReference>
<dbReference type="PANTHER" id="PTHR45674">
    <property type="entry name" value="DNA LIGASE 1/3 FAMILY MEMBER"/>
    <property type="match status" value="1"/>
</dbReference>
<dbReference type="GO" id="GO:0005524">
    <property type="term" value="F:ATP binding"/>
    <property type="evidence" value="ECO:0007669"/>
    <property type="project" value="UniProtKB-KW"/>
</dbReference>
<feature type="domain" description="ATP-dependent DNA ligase family profile" evidence="12">
    <location>
        <begin position="344"/>
        <end position="481"/>
    </location>
</feature>
<dbReference type="SUPFAM" id="SSF56091">
    <property type="entry name" value="DNA ligase/mRNA capping enzyme, catalytic domain"/>
    <property type="match status" value="1"/>
</dbReference>
<dbReference type="OrthoDB" id="5829767at2759"/>
<dbReference type="VEuPathDB" id="TriTrypDB:BSAL_02835"/>
<dbReference type="Proteomes" id="UP000051952">
    <property type="component" value="Unassembled WGS sequence"/>
</dbReference>
<dbReference type="Gene3D" id="3.40.50.10190">
    <property type="entry name" value="BRCT domain"/>
    <property type="match status" value="2"/>
</dbReference>